<evidence type="ECO:0000313" key="2">
    <source>
        <dbReference type="EMBL" id="KAJ1151884.1"/>
    </source>
</evidence>
<dbReference type="AlphaFoldDB" id="A0AAV7RI05"/>
<dbReference type="Proteomes" id="UP001066276">
    <property type="component" value="Chromosome 5"/>
</dbReference>
<sequence>MARLGNPDIPVSQRVKEEDRQRARREERADGAVTGEESADGAVTVEGDEDERRSTSRNIPEDRRFAEQSASTPRGRPTEGQRNPEQQRLRHVPGGTWLKQEPLTEQKHVNKREELQIEEVHLESTEIFNQ</sequence>
<feature type="compositionally biased region" description="Basic and acidic residues" evidence="1">
    <location>
        <begin position="14"/>
        <end position="30"/>
    </location>
</feature>
<name>A0AAV7RI05_PLEWA</name>
<proteinExistence type="predicted"/>
<comment type="caution">
    <text evidence="2">The sequence shown here is derived from an EMBL/GenBank/DDBJ whole genome shotgun (WGS) entry which is preliminary data.</text>
</comment>
<evidence type="ECO:0000256" key="1">
    <source>
        <dbReference type="SAM" id="MobiDB-lite"/>
    </source>
</evidence>
<evidence type="ECO:0000313" key="3">
    <source>
        <dbReference type="Proteomes" id="UP001066276"/>
    </source>
</evidence>
<accession>A0AAV7RI05</accession>
<reference evidence="2" key="1">
    <citation type="journal article" date="2022" name="bioRxiv">
        <title>Sequencing and chromosome-scale assembly of the giantPleurodeles waltlgenome.</title>
        <authorList>
            <person name="Brown T."/>
            <person name="Elewa A."/>
            <person name="Iarovenko S."/>
            <person name="Subramanian E."/>
            <person name="Araus A.J."/>
            <person name="Petzold A."/>
            <person name="Susuki M."/>
            <person name="Suzuki K.-i.T."/>
            <person name="Hayashi T."/>
            <person name="Toyoda A."/>
            <person name="Oliveira C."/>
            <person name="Osipova E."/>
            <person name="Leigh N.D."/>
            <person name="Simon A."/>
            <person name="Yun M.H."/>
        </authorList>
    </citation>
    <scope>NUCLEOTIDE SEQUENCE</scope>
    <source>
        <strain evidence="2">20211129_DDA</strain>
        <tissue evidence="2">Liver</tissue>
    </source>
</reference>
<keyword evidence="3" id="KW-1185">Reference proteome</keyword>
<dbReference type="EMBL" id="JANPWB010000009">
    <property type="protein sequence ID" value="KAJ1151884.1"/>
    <property type="molecule type" value="Genomic_DNA"/>
</dbReference>
<feature type="region of interest" description="Disordered" evidence="1">
    <location>
        <begin position="1"/>
        <end position="105"/>
    </location>
</feature>
<feature type="compositionally biased region" description="Basic and acidic residues" evidence="1">
    <location>
        <begin position="50"/>
        <end position="66"/>
    </location>
</feature>
<protein>
    <submittedName>
        <fullName evidence="2">Uncharacterized protein</fullName>
    </submittedName>
</protein>
<gene>
    <name evidence="2" type="ORF">NDU88_004663</name>
</gene>
<organism evidence="2 3">
    <name type="scientific">Pleurodeles waltl</name>
    <name type="common">Iberian ribbed newt</name>
    <dbReference type="NCBI Taxonomy" id="8319"/>
    <lineage>
        <taxon>Eukaryota</taxon>
        <taxon>Metazoa</taxon>
        <taxon>Chordata</taxon>
        <taxon>Craniata</taxon>
        <taxon>Vertebrata</taxon>
        <taxon>Euteleostomi</taxon>
        <taxon>Amphibia</taxon>
        <taxon>Batrachia</taxon>
        <taxon>Caudata</taxon>
        <taxon>Salamandroidea</taxon>
        <taxon>Salamandridae</taxon>
        <taxon>Pleurodelinae</taxon>
        <taxon>Pleurodeles</taxon>
    </lineage>
</organism>